<keyword evidence="5 8" id="KW-0812">Transmembrane</keyword>
<feature type="transmembrane region" description="Helical" evidence="8">
    <location>
        <begin position="402"/>
        <end position="422"/>
    </location>
</feature>
<dbReference type="GO" id="GO:0006493">
    <property type="term" value="P:protein O-linked glycosylation"/>
    <property type="evidence" value="ECO:0007669"/>
    <property type="project" value="InterPro"/>
</dbReference>
<feature type="transmembrane region" description="Helical" evidence="8">
    <location>
        <begin position="371"/>
        <end position="390"/>
    </location>
</feature>
<evidence type="ECO:0000313" key="10">
    <source>
        <dbReference type="EMBL" id="OGG13158.1"/>
    </source>
</evidence>
<dbReference type="AlphaFoldDB" id="A0A1F5ZL31"/>
<feature type="transmembrane region" description="Helical" evidence="8">
    <location>
        <begin position="144"/>
        <end position="162"/>
    </location>
</feature>
<comment type="subcellular location">
    <subcellularLocation>
        <location evidence="1">Cell membrane</location>
        <topology evidence="1">Multi-pass membrane protein</topology>
    </subcellularLocation>
</comment>
<evidence type="ECO:0000256" key="3">
    <source>
        <dbReference type="ARBA" id="ARBA00022676"/>
    </source>
</evidence>
<protein>
    <recommendedName>
        <fullName evidence="9">ArnT-like N-terminal domain-containing protein</fullName>
    </recommendedName>
</protein>
<feature type="transmembrane region" description="Helical" evidence="8">
    <location>
        <begin position="223"/>
        <end position="241"/>
    </location>
</feature>
<evidence type="ECO:0000256" key="2">
    <source>
        <dbReference type="ARBA" id="ARBA00022475"/>
    </source>
</evidence>
<accession>A0A1F5ZL31</accession>
<feature type="transmembrane region" description="Helical" evidence="8">
    <location>
        <begin position="168"/>
        <end position="185"/>
    </location>
</feature>
<reference evidence="10 11" key="1">
    <citation type="journal article" date="2016" name="Nat. Commun.">
        <title>Thousands of microbial genomes shed light on interconnected biogeochemical processes in an aquifer system.</title>
        <authorList>
            <person name="Anantharaman K."/>
            <person name="Brown C.T."/>
            <person name="Hug L.A."/>
            <person name="Sharon I."/>
            <person name="Castelle C.J."/>
            <person name="Probst A.J."/>
            <person name="Thomas B.C."/>
            <person name="Singh A."/>
            <person name="Wilkins M.J."/>
            <person name="Karaoz U."/>
            <person name="Brodie E.L."/>
            <person name="Williams K.H."/>
            <person name="Hubbard S.S."/>
            <person name="Banfield J.F."/>
        </authorList>
    </citation>
    <scope>NUCLEOTIDE SEQUENCE [LARGE SCALE GENOMIC DNA]</scope>
</reference>
<dbReference type="GO" id="GO:0005886">
    <property type="term" value="C:plasma membrane"/>
    <property type="evidence" value="ECO:0007669"/>
    <property type="project" value="UniProtKB-SubCell"/>
</dbReference>
<feature type="transmembrane region" description="Helical" evidence="8">
    <location>
        <begin position="253"/>
        <end position="272"/>
    </location>
</feature>
<keyword evidence="7 8" id="KW-0472">Membrane</keyword>
<feature type="transmembrane region" description="Helical" evidence="8">
    <location>
        <begin position="431"/>
        <end position="454"/>
    </location>
</feature>
<dbReference type="InterPro" id="IPR050297">
    <property type="entry name" value="LipidA_mod_glycosyltrf_83"/>
</dbReference>
<keyword evidence="6 8" id="KW-1133">Transmembrane helix</keyword>
<evidence type="ECO:0000256" key="8">
    <source>
        <dbReference type="SAM" id="Phobius"/>
    </source>
</evidence>
<feature type="transmembrane region" description="Helical" evidence="8">
    <location>
        <begin position="103"/>
        <end position="123"/>
    </location>
</feature>
<dbReference type="STRING" id="1798382.A3D77_00325"/>
<dbReference type="PANTHER" id="PTHR33908">
    <property type="entry name" value="MANNOSYLTRANSFERASE YKCB-RELATED"/>
    <property type="match status" value="1"/>
</dbReference>
<organism evidence="10 11">
    <name type="scientific">Candidatus Gottesmanbacteria bacterium RIFCSPHIGHO2_02_FULL_39_11</name>
    <dbReference type="NCBI Taxonomy" id="1798382"/>
    <lineage>
        <taxon>Bacteria</taxon>
        <taxon>Candidatus Gottesmaniibacteriota</taxon>
    </lineage>
</organism>
<sequence>MQMFLSKKILFLLIFALAAFFRLYGTNWDGGQHFHPDERFLTMVTQTIEWPKTVSQYFDAVTSPLNPQNKGYSFFVYGLFPLLFVKFIAEQFNLADYANLTLVGRQLSGIVDLGTTILVFFIAKQLVTKTNKPRTYNLEPVTPFIAMFFYALSVLPIQLSHFYATDPYLTFFITLTFYFSTRLLSKDYYSSTFNLKPLTYHLLFTILMGISFGLALASKISGVLFLPIPLLFLLVSAIQPFSHKTIHKNIFKIFSFFSFSLFLFVSFSYLFLRIGSPYTFADNNWFSFTLNPKVVDNWKQLKAFDDPNGWFPPGVQWITTKPYIFPLKNMVLWGLGLPLGILSISSVVFFLTHFLFNIRKKKFSLILDSKFLILNSSLLWILLLFFYQGGQFVKALRYFYPLYPFLAILTGYFVYTALTWLLNKKIISQKLFLFFSFSLFLLLLIYPLSFMSIYTRPHTRVAASEWIYQYVPGGIYKSDEHWDDGLPVSLGNNIHETYTGVEFPLYGMDTPQKWQEMSAKLQQVSYIFLTSNRLYGSIMTVPERYPVTSIYYTMLFDGSLGFEKVAEFTSRPNLPVPFIHVCLIPPFANYGKVAQISQECNEEGISFVDDYADETFTVYDHPKVTIFKKVTSVDYLSLFLN</sequence>
<keyword evidence="4" id="KW-0808">Transferase</keyword>
<keyword evidence="3" id="KW-0328">Glycosyltransferase</keyword>
<evidence type="ECO:0000256" key="4">
    <source>
        <dbReference type="ARBA" id="ARBA00022679"/>
    </source>
</evidence>
<dbReference type="PANTHER" id="PTHR33908:SF11">
    <property type="entry name" value="MEMBRANE PROTEIN"/>
    <property type="match status" value="1"/>
</dbReference>
<dbReference type="Pfam" id="PF02366">
    <property type="entry name" value="PMT"/>
    <property type="match status" value="1"/>
</dbReference>
<evidence type="ECO:0000256" key="1">
    <source>
        <dbReference type="ARBA" id="ARBA00004651"/>
    </source>
</evidence>
<dbReference type="Proteomes" id="UP000176923">
    <property type="component" value="Unassembled WGS sequence"/>
</dbReference>
<evidence type="ECO:0000256" key="7">
    <source>
        <dbReference type="ARBA" id="ARBA00023136"/>
    </source>
</evidence>
<proteinExistence type="predicted"/>
<feature type="transmembrane region" description="Helical" evidence="8">
    <location>
        <begin position="197"/>
        <end position="217"/>
    </location>
</feature>
<dbReference type="GO" id="GO:0009103">
    <property type="term" value="P:lipopolysaccharide biosynthetic process"/>
    <property type="evidence" value="ECO:0007669"/>
    <property type="project" value="UniProtKB-ARBA"/>
</dbReference>
<evidence type="ECO:0000256" key="5">
    <source>
        <dbReference type="ARBA" id="ARBA00022692"/>
    </source>
</evidence>
<evidence type="ECO:0000313" key="11">
    <source>
        <dbReference type="Proteomes" id="UP000176923"/>
    </source>
</evidence>
<name>A0A1F5ZL31_9BACT</name>
<dbReference type="InterPro" id="IPR003342">
    <property type="entry name" value="ArnT-like_N"/>
</dbReference>
<dbReference type="GO" id="GO:0016763">
    <property type="term" value="F:pentosyltransferase activity"/>
    <property type="evidence" value="ECO:0007669"/>
    <property type="project" value="TreeGrafter"/>
</dbReference>
<evidence type="ECO:0000259" key="9">
    <source>
        <dbReference type="Pfam" id="PF02366"/>
    </source>
</evidence>
<feature type="domain" description="ArnT-like N-terminal" evidence="9">
    <location>
        <begin position="105"/>
        <end position="269"/>
    </location>
</feature>
<evidence type="ECO:0000256" key="6">
    <source>
        <dbReference type="ARBA" id="ARBA00022989"/>
    </source>
</evidence>
<dbReference type="EMBL" id="MFJL01000039">
    <property type="protein sequence ID" value="OGG13158.1"/>
    <property type="molecule type" value="Genomic_DNA"/>
</dbReference>
<dbReference type="GO" id="GO:0000030">
    <property type="term" value="F:mannosyltransferase activity"/>
    <property type="evidence" value="ECO:0007669"/>
    <property type="project" value="InterPro"/>
</dbReference>
<gene>
    <name evidence="10" type="ORF">A3D77_00325</name>
</gene>
<feature type="transmembrane region" description="Helical" evidence="8">
    <location>
        <begin position="330"/>
        <end position="351"/>
    </location>
</feature>
<keyword evidence="2" id="KW-1003">Cell membrane</keyword>
<comment type="caution">
    <text evidence="10">The sequence shown here is derived from an EMBL/GenBank/DDBJ whole genome shotgun (WGS) entry which is preliminary data.</text>
</comment>